<gene>
    <name evidence="2" type="ORF">W5A_00565</name>
</gene>
<dbReference type="eggNOG" id="ENOG50335QF">
    <property type="taxonomic scope" value="Bacteria"/>
</dbReference>
<dbReference type="STRING" id="946077.W5A_00565"/>
<organism evidence="2 3">
    <name type="scientific">Imtechella halotolerans K1</name>
    <dbReference type="NCBI Taxonomy" id="946077"/>
    <lineage>
        <taxon>Bacteria</taxon>
        <taxon>Pseudomonadati</taxon>
        <taxon>Bacteroidota</taxon>
        <taxon>Flavobacteriia</taxon>
        <taxon>Flavobacteriales</taxon>
        <taxon>Flavobacteriaceae</taxon>
        <taxon>Imtechella</taxon>
    </lineage>
</organism>
<keyword evidence="3" id="KW-1185">Reference proteome</keyword>
<name>I0WJA4_9FLAO</name>
<keyword evidence="1" id="KW-0472">Membrane</keyword>
<dbReference type="EMBL" id="AJJU01000002">
    <property type="protein sequence ID" value="EID76470.1"/>
    <property type="molecule type" value="Genomic_DNA"/>
</dbReference>
<dbReference type="InterPro" id="IPR046166">
    <property type="entry name" value="DUF6168"/>
</dbReference>
<comment type="caution">
    <text evidence="2">The sequence shown here is derived from an EMBL/GenBank/DDBJ whole genome shotgun (WGS) entry which is preliminary data.</text>
</comment>
<proteinExistence type="predicted"/>
<feature type="transmembrane region" description="Helical" evidence="1">
    <location>
        <begin position="14"/>
        <end position="32"/>
    </location>
</feature>
<keyword evidence="1" id="KW-0812">Transmembrane</keyword>
<dbReference type="Proteomes" id="UP000005938">
    <property type="component" value="Unassembled WGS sequence"/>
</dbReference>
<evidence type="ECO:0000313" key="2">
    <source>
        <dbReference type="EMBL" id="EID76470.1"/>
    </source>
</evidence>
<accession>I0WJA4</accession>
<evidence type="ECO:0000256" key="1">
    <source>
        <dbReference type="SAM" id="Phobius"/>
    </source>
</evidence>
<dbReference type="Pfam" id="PF19665">
    <property type="entry name" value="DUF6168"/>
    <property type="match status" value="1"/>
</dbReference>
<feature type="transmembrane region" description="Helical" evidence="1">
    <location>
        <begin position="107"/>
        <end position="128"/>
    </location>
</feature>
<keyword evidence="1" id="KW-1133">Transmembrane helix</keyword>
<sequence>MNSSYLVKTVMRNLFILALAYVLFFNLHEYLLEQRNTVLSFSLFKIYTFHFVASAVVYFLIELLATIVPSQAGFAYLGTIFIKVGIFVLLFQDLMFSEVEFIMAEKLALVIPMFLFLFIEVFFISRLLNTK</sequence>
<evidence type="ECO:0000313" key="3">
    <source>
        <dbReference type="Proteomes" id="UP000005938"/>
    </source>
</evidence>
<dbReference type="AlphaFoldDB" id="I0WJA4"/>
<reference evidence="2 3" key="1">
    <citation type="journal article" date="2012" name="J. Bacteriol.">
        <title>Genome Sequence of the Halotolerant Bacterium Imtechella halotolerans K1T.</title>
        <authorList>
            <person name="Kumar S."/>
            <person name="Vikram S."/>
            <person name="Subramanian S."/>
            <person name="Raghava G.P."/>
            <person name="Pinnaka A.K."/>
        </authorList>
    </citation>
    <scope>NUCLEOTIDE SEQUENCE [LARGE SCALE GENOMIC DNA]</scope>
    <source>
        <strain evidence="2 3">K1</strain>
    </source>
</reference>
<dbReference type="RefSeq" id="WP_008236320.1">
    <property type="nucleotide sequence ID" value="NZ_AJJU01000002.1"/>
</dbReference>
<dbReference type="OrthoDB" id="981687at2"/>
<feature type="transmembrane region" description="Helical" evidence="1">
    <location>
        <begin position="44"/>
        <end position="68"/>
    </location>
</feature>
<protein>
    <submittedName>
        <fullName evidence="2">Uncharacterized protein</fullName>
    </submittedName>
</protein>
<feature type="transmembrane region" description="Helical" evidence="1">
    <location>
        <begin position="74"/>
        <end position="95"/>
    </location>
</feature>